<dbReference type="EMBL" id="JAKOGI010003174">
    <property type="protein sequence ID" value="KAJ8420758.1"/>
    <property type="molecule type" value="Genomic_DNA"/>
</dbReference>
<organism evidence="2 3">
    <name type="scientific">Carnegiea gigantea</name>
    <dbReference type="NCBI Taxonomy" id="171969"/>
    <lineage>
        <taxon>Eukaryota</taxon>
        <taxon>Viridiplantae</taxon>
        <taxon>Streptophyta</taxon>
        <taxon>Embryophyta</taxon>
        <taxon>Tracheophyta</taxon>
        <taxon>Spermatophyta</taxon>
        <taxon>Magnoliopsida</taxon>
        <taxon>eudicotyledons</taxon>
        <taxon>Gunneridae</taxon>
        <taxon>Pentapetalae</taxon>
        <taxon>Caryophyllales</taxon>
        <taxon>Cactineae</taxon>
        <taxon>Cactaceae</taxon>
        <taxon>Cactoideae</taxon>
        <taxon>Echinocereeae</taxon>
        <taxon>Carnegiea</taxon>
    </lineage>
</organism>
<feature type="region of interest" description="Disordered" evidence="1">
    <location>
        <begin position="37"/>
        <end position="59"/>
    </location>
</feature>
<accession>A0A9Q1GLF5</accession>
<protein>
    <submittedName>
        <fullName evidence="2">Uncharacterized protein</fullName>
    </submittedName>
</protein>
<dbReference type="AlphaFoldDB" id="A0A9Q1GLF5"/>
<gene>
    <name evidence="2" type="ORF">Cgig2_016504</name>
</gene>
<dbReference type="OrthoDB" id="1435572at2759"/>
<reference evidence="2" key="1">
    <citation type="submission" date="2022-04" db="EMBL/GenBank/DDBJ databases">
        <title>Carnegiea gigantea Genome sequencing and assembly v2.</title>
        <authorList>
            <person name="Copetti D."/>
            <person name="Sanderson M.J."/>
            <person name="Burquez A."/>
            <person name="Wojciechowski M.F."/>
        </authorList>
    </citation>
    <scope>NUCLEOTIDE SEQUENCE</scope>
    <source>
        <strain evidence="2">SGP5-SGP5p</strain>
        <tissue evidence="2">Aerial part</tissue>
    </source>
</reference>
<name>A0A9Q1GLF5_9CARY</name>
<evidence type="ECO:0000256" key="1">
    <source>
        <dbReference type="SAM" id="MobiDB-lite"/>
    </source>
</evidence>
<feature type="compositionally biased region" description="Polar residues" evidence="1">
    <location>
        <begin position="109"/>
        <end position="121"/>
    </location>
</feature>
<dbReference type="Proteomes" id="UP001153076">
    <property type="component" value="Unassembled WGS sequence"/>
</dbReference>
<feature type="compositionally biased region" description="Basic and acidic residues" evidence="1">
    <location>
        <begin position="39"/>
        <end position="56"/>
    </location>
</feature>
<sequence length="307" mass="33790">MEGLGGADNVTLEINYGGVFDKGKSGLEYKGGETLPSCEAEKETCTSKQPKSADGKRIKHVATKRISPRGKVAPSNAKDVTSKEKGLITTINNSGSIEKRPVAVAKVSNPRQKASSATSKGRSPIEKKGPFLQLKVQVQNKGFPLIVPKHKVQNRRSPLYQQKPNNNLLITLRMIGLILQSHGFPMLKEEEVELQAEAQGEVWATGRGRATRRGTGRERTTTNVFNILKEDNASTRGAISVVDVETVHFFSQTSVGSSISYKHQGIKDPYSPKMQFLRLWSVILCKGATEFKAKQFNSFFVNYAPKQ</sequence>
<comment type="caution">
    <text evidence="2">The sequence shown here is derived from an EMBL/GenBank/DDBJ whole genome shotgun (WGS) entry which is preliminary data.</text>
</comment>
<keyword evidence="3" id="KW-1185">Reference proteome</keyword>
<feature type="region of interest" description="Disordered" evidence="1">
    <location>
        <begin position="106"/>
        <end position="126"/>
    </location>
</feature>
<proteinExistence type="predicted"/>
<feature type="region of interest" description="Disordered" evidence="1">
    <location>
        <begin position="64"/>
        <end position="83"/>
    </location>
</feature>
<evidence type="ECO:0000313" key="2">
    <source>
        <dbReference type="EMBL" id="KAJ8420758.1"/>
    </source>
</evidence>
<evidence type="ECO:0000313" key="3">
    <source>
        <dbReference type="Proteomes" id="UP001153076"/>
    </source>
</evidence>